<protein>
    <recommendedName>
        <fullName evidence="3">Chitooligosaccharide deacetylase</fullName>
    </recommendedName>
    <alternativeName>
        <fullName evidence="6">Nodulation protein B</fullName>
    </alternativeName>
</protein>
<evidence type="ECO:0000256" key="1">
    <source>
        <dbReference type="ARBA" id="ARBA00003236"/>
    </source>
</evidence>
<keyword evidence="4" id="KW-0479">Metal-binding</keyword>
<dbReference type="Proteomes" id="UP000613160">
    <property type="component" value="Unassembled WGS sequence"/>
</dbReference>
<dbReference type="SUPFAM" id="SSF88713">
    <property type="entry name" value="Glycoside hydrolase/deacetylase"/>
    <property type="match status" value="1"/>
</dbReference>
<dbReference type="GO" id="GO:0016020">
    <property type="term" value="C:membrane"/>
    <property type="evidence" value="ECO:0007669"/>
    <property type="project" value="TreeGrafter"/>
</dbReference>
<dbReference type="Gene3D" id="3.20.20.370">
    <property type="entry name" value="Glycoside hydrolase/deacetylase"/>
    <property type="match status" value="1"/>
</dbReference>
<keyword evidence="5" id="KW-0378">Hydrolase</keyword>
<evidence type="ECO:0000256" key="6">
    <source>
        <dbReference type="ARBA" id="ARBA00032976"/>
    </source>
</evidence>
<evidence type="ECO:0000256" key="3">
    <source>
        <dbReference type="ARBA" id="ARBA00020071"/>
    </source>
</evidence>
<dbReference type="EMBL" id="BMJJ01000004">
    <property type="protein sequence ID" value="GGD16324.1"/>
    <property type="molecule type" value="Genomic_DNA"/>
</dbReference>
<evidence type="ECO:0000256" key="2">
    <source>
        <dbReference type="ARBA" id="ARBA00010973"/>
    </source>
</evidence>
<dbReference type="GO" id="GO:0016810">
    <property type="term" value="F:hydrolase activity, acting on carbon-nitrogen (but not peptide) bonds"/>
    <property type="evidence" value="ECO:0007669"/>
    <property type="project" value="InterPro"/>
</dbReference>
<organism evidence="9 10">
    <name type="scientific">Aureimonas glaciei</name>
    <dbReference type="NCBI Taxonomy" id="1776957"/>
    <lineage>
        <taxon>Bacteria</taxon>
        <taxon>Pseudomonadati</taxon>
        <taxon>Pseudomonadota</taxon>
        <taxon>Alphaproteobacteria</taxon>
        <taxon>Hyphomicrobiales</taxon>
        <taxon>Aurantimonadaceae</taxon>
        <taxon>Aureimonas</taxon>
    </lineage>
</organism>
<dbReference type="InterPro" id="IPR002509">
    <property type="entry name" value="NODB_dom"/>
</dbReference>
<keyword evidence="10" id="KW-1185">Reference proteome</keyword>
<dbReference type="GO" id="GO:0046872">
    <property type="term" value="F:metal ion binding"/>
    <property type="evidence" value="ECO:0007669"/>
    <property type="project" value="UniProtKB-KW"/>
</dbReference>
<dbReference type="GO" id="GO:0005975">
    <property type="term" value="P:carbohydrate metabolic process"/>
    <property type="evidence" value="ECO:0007669"/>
    <property type="project" value="InterPro"/>
</dbReference>
<dbReference type="PROSITE" id="PS51257">
    <property type="entry name" value="PROKAR_LIPOPROTEIN"/>
    <property type="match status" value="1"/>
</dbReference>
<evidence type="ECO:0000313" key="9">
    <source>
        <dbReference type="EMBL" id="GGD16324.1"/>
    </source>
</evidence>
<feature type="signal peptide" evidence="7">
    <location>
        <begin position="1"/>
        <end position="21"/>
    </location>
</feature>
<dbReference type="PANTHER" id="PTHR10587">
    <property type="entry name" value="GLYCOSYL TRANSFERASE-RELATED"/>
    <property type="match status" value="1"/>
</dbReference>
<keyword evidence="7" id="KW-0732">Signal</keyword>
<name>A0A916XW09_9HYPH</name>
<evidence type="ECO:0000256" key="5">
    <source>
        <dbReference type="ARBA" id="ARBA00022801"/>
    </source>
</evidence>
<dbReference type="Pfam" id="PF01522">
    <property type="entry name" value="Polysacc_deac_1"/>
    <property type="match status" value="1"/>
</dbReference>
<gene>
    <name evidence="9" type="ORF">GCM10011335_18830</name>
</gene>
<accession>A0A916XW09</accession>
<evidence type="ECO:0000256" key="7">
    <source>
        <dbReference type="SAM" id="SignalP"/>
    </source>
</evidence>
<feature type="chain" id="PRO_5037401681" description="Chitooligosaccharide deacetylase" evidence="7">
    <location>
        <begin position="22"/>
        <end position="281"/>
    </location>
</feature>
<comment type="function">
    <text evidence="1">Is involved in generating a small heat-stable compound (Nod), an acylated oligomer of N-acetylglucosamine, that stimulates mitosis in various plant protoplasts.</text>
</comment>
<dbReference type="RefSeq" id="WP_188850359.1">
    <property type="nucleotide sequence ID" value="NZ_BMJJ01000004.1"/>
</dbReference>
<dbReference type="PANTHER" id="PTHR10587:SF133">
    <property type="entry name" value="CHITIN DEACETYLASE 1-RELATED"/>
    <property type="match status" value="1"/>
</dbReference>
<proteinExistence type="inferred from homology"/>
<evidence type="ECO:0000259" key="8">
    <source>
        <dbReference type="PROSITE" id="PS51677"/>
    </source>
</evidence>
<dbReference type="AlphaFoldDB" id="A0A916XW09"/>
<feature type="domain" description="NodB homology" evidence="8">
    <location>
        <begin position="79"/>
        <end position="262"/>
    </location>
</feature>
<dbReference type="InterPro" id="IPR011330">
    <property type="entry name" value="Glyco_hydro/deAcase_b/a-brl"/>
</dbReference>
<dbReference type="PROSITE" id="PS51677">
    <property type="entry name" value="NODB"/>
    <property type="match status" value="1"/>
</dbReference>
<dbReference type="CDD" id="cd10917">
    <property type="entry name" value="CE4_NodB_like_6s_7s"/>
    <property type="match status" value="1"/>
</dbReference>
<comment type="similarity">
    <text evidence="2">Belongs to the polysaccharide deacetylase family.</text>
</comment>
<sequence length="281" mass="29940">MKAYLTVASLAALLLSLAGCATPPKTVTPSATPVLSFAEMGPLHRGLPIAGPYLGDRRSRLTGRTIVVDSIHDIVLEDHEVVLTFDDGPMPGKTPKVLDALDAKGVKATFLMVGRMASAYPAIVRQVAARGHTIGTHTQDHANLTTVGLETALADIDKGRQSVAAALVPMQARPAPFFRFPYLADTPALRRTLAARGTVVIDVDVDSKDYFVSSPDDLKKRGLERLDARGSGIILFHDIHSRTVAMLPGFLDELEARGYSVVNLVPGKSGARELLLSQAGS</sequence>
<dbReference type="InterPro" id="IPR050248">
    <property type="entry name" value="Polysacc_deacetylase_ArnD"/>
</dbReference>
<reference evidence="9" key="1">
    <citation type="journal article" date="2014" name="Int. J. Syst. Evol. Microbiol.">
        <title>Complete genome sequence of Corynebacterium casei LMG S-19264T (=DSM 44701T), isolated from a smear-ripened cheese.</title>
        <authorList>
            <consortium name="US DOE Joint Genome Institute (JGI-PGF)"/>
            <person name="Walter F."/>
            <person name="Albersmeier A."/>
            <person name="Kalinowski J."/>
            <person name="Ruckert C."/>
        </authorList>
    </citation>
    <scope>NUCLEOTIDE SEQUENCE</scope>
    <source>
        <strain evidence="9">CGMCC 1.15493</strain>
    </source>
</reference>
<evidence type="ECO:0000256" key="4">
    <source>
        <dbReference type="ARBA" id="ARBA00022723"/>
    </source>
</evidence>
<comment type="caution">
    <text evidence="9">The sequence shown here is derived from an EMBL/GenBank/DDBJ whole genome shotgun (WGS) entry which is preliminary data.</text>
</comment>
<evidence type="ECO:0000313" key="10">
    <source>
        <dbReference type="Proteomes" id="UP000613160"/>
    </source>
</evidence>
<reference evidence="9" key="2">
    <citation type="submission" date="2020-09" db="EMBL/GenBank/DDBJ databases">
        <authorList>
            <person name="Sun Q."/>
            <person name="Zhou Y."/>
        </authorList>
    </citation>
    <scope>NUCLEOTIDE SEQUENCE</scope>
    <source>
        <strain evidence="9">CGMCC 1.15493</strain>
    </source>
</reference>